<evidence type="ECO:0000313" key="3">
    <source>
        <dbReference type="Proteomes" id="UP000248349"/>
    </source>
</evidence>
<evidence type="ECO:0008006" key="4">
    <source>
        <dbReference type="Google" id="ProtNLM"/>
    </source>
</evidence>
<dbReference type="Proteomes" id="UP000248349">
    <property type="component" value="Unassembled WGS sequence"/>
</dbReference>
<evidence type="ECO:0000256" key="1">
    <source>
        <dbReference type="SAM" id="MobiDB-lite"/>
    </source>
</evidence>
<organism evidence="2 3">
    <name type="scientific">Aspergillus saccharolyticus JOP 1030-1</name>
    <dbReference type="NCBI Taxonomy" id="1450539"/>
    <lineage>
        <taxon>Eukaryota</taxon>
        <taxon>Fungi</taxon>
        <taxon>Dikarya</taxon>
        <taxon>Ascomycota</taxon>
        <taxon>Pezizomycotina</taxon>
        <taxon>Eurotiomycetes</taxon>
        <taxon>Eurotiomycetidae</taxon>
        <taxon>Eurotiales</taxon>
        <taxon>Aspergillaceae</taxon>
        <taxon>Aspergillus</taxon>
        <taxon>Aspergillus subgen. Circumdati</taxon>
    </lineage>
</organism>
<proteinExistence type="predicted"/>
<dbReference type="EMBL" id="KZ821281">
    <property type="protein sequence ID" value="PYH40589.1"/>
    <property type="molecule type" value="Genomic_DNA"/>
</dbReference>
<dbReference type="STRING" id="1450539.A0A318Z102"/>
<dbReference type="InterPro" id="IPR036869">
    <property type="entry name" value="J_dom_sf"/>
</dbReference>
<dbReference type="GeneID" id="37077290"/>
<evidence type="ECO:0000313" key="2">
    <source>
        <dbReference type="EMBL" id="PYH40589.1"/>
    </source>
</evidence>
<gene>
    <name evidence="2" type="ORF">BP01DRAFT_361094</name>
</gene>
<feature type="compositionally biased region" description="Acidic residues" evidence="1">
    <location>
        <begin position="148"/>
        <end position="165"/>
    </location>
</feature>
<protein>
    <recommendedName>
        <fullName evidence="4">J domain-containing protein</fullName>
    </recommendedName>
</protein>
<sequence length="662" mass="75500">MSLINPQSKPKYDGNEEESVVSPSPNSHDVTTRTLPREPNAAAKSNSEEVNMTQAEKRSEAINAILNGGEYEYERILGVSSTEGENVKARVWKQKISLVHPDLNNNSYKAGQATAWLNRAFRVLGNLSEERFQEGLDDISAQWHNSAFDDDNDDVEEDPGDDDPECDSKTSTDRATPVQKKAPSEIEQIYAKATSDVLRLLQFNDLSALEGVSEAEEQISKYYDTLGSGQGSRDFSLVPSILQVTAQGYAEIKASLGKKNTPEIFERYQKYQDTLECHARQFGWPSTWRLPQLESQELELEAFYKQATKYIYVLKENTHDENSIRGLEVLNDQIEDYAEQNDLMDYPTINFPKLCHYYGELKQYFQKLSPSNDAKARIEALRKAETIRDELERYCVSRGYPRDWILEIPDSLTKSSPLENKLAGLYKVRTREGYPIIGYRTWGSGRKSYLFAVLPNDDTPIGVLLPGRIIGKDTRESFEKLEQKVEFHPRGTKDSNNGRDYKVKAAFVHIRKNDSERAPETWVLLFCTKTENFSFMTLSAWHSFRSGVDAYYDVLKLYQENDLSAPDHITKRLPNQLTLPITKSPQPVQSSHVKPNTTSRFSLPTAAEAARNRDPESAELDRIMDVLRNGNKEEPNTKLTLEERTKRIKELEMELQSLRVGQ</sequence>
<feature type="region of interest" description="Disordered" evidence="1">
    <location>
        <begin position="1"/>
        <end position="56"/>
    </location>
</feature>
<name>A0A318Z102_9EURO</name>
<dbReference type="AlphaFoldDB" id="A0A318Z102"/>
<accession>A0A318Z102</accession>
<reference evidence="2 3" key="1">
    <citation type="submission" date="2016-12" db="EMBL/GenBank/DDBJ databases">
        <title>The genomes of Aspergillus section Nigri reveals drivers in fungal speciation.</title>
        <authorList>
            <consortium name="DOE Joint Genome Institute"/>
            <person name="Vesth T.C."/>
            <person name="Nybo J."/>
            <person name="Theobald S."/>
            <person name="Brandl J."/>
            <person name="Frisvad J.C."/>
            <person name="Nielsen K.F."/>
            <person name="Lyhne E.K."/>
            <person name="Kogle M.E."/>
            <person name="Kuo A."/>
            <person name="Riley R."/>
            <person name="Clum A."/>
            <person name="Nolan M."/>
            <person name="Lipzen A."/>
            <person name="Salamov A."/>
            <person name="Henrissat B."/>
            <person name="Wiebenga A."/>
            <person name="De Vries R.P."/>
            <person name="Grigoriev I.V."/>
            <person name="Mortensen U.H."/>
            <person name="Andersen M.R."/>
            <person name="Baker S.E."/>
        </authorList>
    </citation>
    <scope>NUCLEOTIDE SEQUENCE [LARGE SCALE GENOMIC DNA]</scope>
    <source>
        <strain evidence="2 3">JOP 1030-1</strain>
    </source>
</reference>
<dbReference type="OrthoDB" id="4498439at2759"/>
<feature type="region of interest" description="Disordered" evidence="1">
    <location>
        <begin position="144"/>
        <end position="182"/>
    </location>
</feature>
<feature type="compositionally biased region" description="Polar residues" evidence="1">
    <location>
        <begin position="43"/>
        <end position="54"/>
    </location>
</feature>
<dbReference type="RefSeq" id="XP_025426571.1">
    <property type="nucleotide sequence ID" value="XM_025576062.1"/>
</dbReference>
<keyword evidence="3" id="KW-1185">Reference proteome</keyword>
<dbReference type="SUPFAM" id="SSF46565">
    <property type="entry name" value="Chaperone J-domain"/>
    <property type="match status" value="1"/>
</dbReference>